<proteinExistence type="predicted"/>
<dbReference type="Pfam" id="PF00503">
    <property type="entry name" value="G-alpha"/>
    <property type="match status" value="1"/>
</dbReference>
<dbReference type="Proteomes" id="UP001519460">
    <property type="component" value="Unassembled WGS sequence"/>
</dbReference>
<feature type="binding site" evidence="11">
    <location>
        <position position="27"/>
    </location>
    <ligand>
        <name>Mg(2+)</name>
        <dbReference type="ChEBI" id="CHEBI:18420"/>
    </ligand>
</feature>
<keyword evidence="3 11" id="KW-0479">Metal-binding</keyword>
<name>A0ABD0JL90_9CAEN</name>
<dbReference type="InterPro" id="IPR001019">
    <property type="entry name" value="Gprotein_alpha_su"/>
</dbReference>
<feature type="binding site" evidence="10">
    <location>
        <position position="170"/>
    </location>
    <ligand>
        <name>GTP</name>
        <dbReference type="ChEBI" id="CHEBI:37565"/>
    </ligand>
</feature>
<dbReference type="InterPro" id="IPR027417">
    <property type="entry name" value="P-loop_NTPase"/>
</dbReference>
<comment type="subunit">
    <text evidence="1">G proteins are composed of 3 units; alpha, beta and gamma. The alpha chain contains the guanine nucleotide binding site.</text>
</comment>
<dbReference type="PRINTS" id="PR00318">
    <property type="entry name" value="GPROTEINA"/>
</dbReference>
<reference evidence="12 13" key="1">
    <citation type="journal article" date="2023" name="Sci. Data">
        <title>Genome assembly of the Korean intertidal mud-creeper Batillaria attramentaria.</title>
        <authorList>
            <person name="Patra A.K."/>
            <person name="Ho P.T."/>
            <person name="Jun S."/>
            <person name="Lee S.J."/>
            <person name="Kim Y."/>
            <person name="Won Y.J."/>
        </authorList>
    </citation>
    <scope>NUCLEOTIDE SEQUENCE [LARGE SCALE GENOMIC DNA]</scope>
    <source>
        <strain evidence="12">Wonlab-2016</strain>
    </source>
</reference>
<evidence type="ECO:0000256" key="5">
    <source>
        <dbReference type="ARBA" id="ARBA00022842"/>
    </source>
</evidence>
<evidence type="ECO:0000256" key="8">
    <source>
        <dbReference type="ARBA" id="ARBA00023224"/>
    </source>
</evidence>
<comment type="caution">
    <text evidence="12">The sequence shown here is derived from an EMBL/GenBank/DDBJ whole genome shotgun (WGS) entry which is preliminary data.</text>
</comment>
<evidence type="ECO:0000256" key="4">
    <source>
        <dbReference type="ARBA" id="ARBA00022741"/>
    </source>
</evidence>
<dbReference type="GO" id="GO:0007165">
    <property type="term" value="P:signal transduction"/>
    <property type="evidence" value="ECO:0007669"/>
    <property type="project" value="UniProtKB-KW"/>
</dbReference>
<dbReference type="SUPFAM" id="SSF47895">
    <property type="entry name" value="Transducin (alpha subunit), insertion domain"/>
    <property type="match status" value="1"/>
</dbReference>
<dbReference type="InterPro" id="IPR011025">
    <property type="entry name" value="GproteinA_insert"/>
</dbReference>
<evidence type="ECO:0000256" key="10">
    <source>
        <dbReference type="PIRSR" id="PIRSR601019-1"/>
    </source>
</evidence>
<keyword evidence="4 10" id="KW-0547">Nucleotide-binding</keyword>
<keyword evidence="5 11" id="KW-0460">Magnesium</keyword>
<keyword evidence="9" id="KW-0449">Lipoprotein</keyword>
<dbReference type="PROSITE" id="PS51882">
    <property type="entry name" value="G_ALPHA"/>
    <property type="match status" value="1"/>
</dbReference>
<feature type="binding site" evidence="10">
    <location>
        <begin position="115"/>
        <end position="118"/>
    </location>
    <ligand>
        <name>GTP</name>
        <dbReference type="ChEBI" id="CHEBI:37565"/>
    </ligand>
</feature>
<dbReference type="Gene3D" id="3.40.50.300">
    <property type="entry name" value="P-loop containing nucleotide triphosphate hydrolases"/>
    <property type="match status" value="1"/>
</dbReference>
<sequence>FFKSIDRILSPCFAPTDYDILRARQKSLALAETVFHFRGFQIRLCDVDGISTVKKKWLQCFEDVAAVLFTVPMDTYDVPAKDTEDKTELEEAMESFSAVCRHPGFAPTPVVLFLNRRDIFRNKLKVSSLAKAMPDYKGSSDHTEATHFLKRKFEALAGDKKNFYDHVTCAIDTASVRSVFDSVLQVILQRSAEIVPKPV</sequence>
<keyword evidence="2" id="KW-0519">Myristate</keyword>
<feature type="non-terminal residue" evidence="12">
    <location>
        <position position="1"/>
    </location>
</feature>
<evidence type="ECO:0000256" key="6">
    <source>
        <dbReference type="ARBA" id="ARBA00023134"/>
    </source>
</evidence>
<evidence type="ECO:0000313" key="12">
    <source>
        <dbReference type="EMBL" id="KAK7475441.1"/>
    </source>
</evidence>
<dbReference type="EMBL" id="JACVVK020000406">
    <property type="protein sequence ID" value="KAK7475441.1"/>
    <property type="molecule type" value="Genomic_DNA"/>
</dbReference>
<dbReference type="PANTHER" id="PTHR10218">
    <property type="entry name" value="GTP-BINDING PROTEIN ALPHA SUBUNIT"/>
    <property type="match status" value="1"/>
</dbReference>
<evidence type="ECO:0000256" key="3">
    <source>
        <dbReference type="ARBA" id="ARBA00022723"/>
    </source>
</evidence>
<dbReference type="FunFam" id="3.40.50.300:FF:003800">
    <property type="entry name" value="Guanine nucleotide-binding protein G(k) subunit alpha"/>
    <property type="match status" value="1"/>
</dbReference>
<evidence type="ECO:0000256" key="9">
    <source>
        <dbReference type="ARBA" id="ARBA00023288"/>
    </source>
</evidence>
<protein>
    <submittedName>
        <fullName evidence="12">Uncharacterized protein</fullName>
    </submittedName>
</protein>
<evidence type="ECO:0000256" key="2">
    <source>
        <dbReference type="ARBA" id="ARBA00022707"/>
    </source>
</evidence>
<dbReference type="AlphaFoldDB" id="A0ABD0JL90"/>
<dbReference type="SUPFAM" id="SSF52540">
    <property type="entry name" value="P-loop containing nucleoside triphosphate hydrolases"/>
    <property type="match status" value="1"/>
</dbReference>
<keyword evidence="8" id="KW-0807">Transducer</keyword>
<evidence type="ECO:0000313" key="13">
    <source>
        <dbReference type="Proteomes" id="UP001519460"/>
    </source>
</evidence>
<accession>A0ABD0JL90</accession>
<gene>
    <name evidence="12" type="ORF">BaRGS_00033322</name>
</gene>
<dbReference type="SMART" id="SM00275">
    <property type="entry name" value="G_alpha"/>
    <property type="match status" value="1"/>
</dbReference>
<organism evidence="12 13">
    <name type="scientific">Batillaria attramentaria</name>
    <dbReference type="NCBI Taxonomy" id="370345"/>
    <lineage>
        <taxon>Eukaryota</taxon>
        <taxon>Metazoa</taxon>
        <taxon>Spiralia</taxon>
        <taxon>Lophotrochozoa</taxon>
        <taxon>Mollusca</taxon>
        <taxon>Gastropoda</taxon>
        <taxon>Caenogastropoda</taxon>
        <taxon>Sorbeoconcha</taxon>
        <taxon>Cerithioidea</taxon>
        <taxon>Batillariidae</taxon>
        <taxon>Batillaria</taxon>
    </lineage>
</organism>
<evidence type="ECO:0000256" key="11">
    <source>
        <dbReference type="PIRSR" id="PIRSR601019-2"/>
    </source>
</evidence>
<evidence type="ECO:0000256" key="1">
    <source>
        <dbReference type="ARBA" id="ARBA00011356"/>
    </source>
</evidence>
<keyword evidence="6 10" id="KW-0342">GTP-binding</keyword>
<dbReference type="PANTHER" id="PTHR10218:SF302">
    <property type="entry name" value="GUANINE NUCLEOTIDE-BINDING PROTEIN ALPHA-5 SUBUNIT"/>
    <property type="match status" value="1"/>
</dbReference>
<keyword evidence="7" id="KW-0564">Palmitate</keyword>
<evidence type="ECO:0000256" key="7">
    <source>
        <dbReference type="ARBA" id="ARBA00023139"/>
    </source>
</evidence>
<dbReference type="GO" id="GO:0005525">
    <property type="term" value="F:GTP binding"/>
    <property type="evidence" value="ECO:0007669"/>
    <property type="project" value="UniProtKB-KW"/>
</dbReference>
<keyword evidence="13" id="KW-1185">Reference proteome</keyword>
<dbReference type="GO" id="GO:0046872">
    <property type="term" value="F:metal ion binding"/>
    <property type="evidence" value="ECO:0007669"/>
    <property type="project" value="UniProtKB-KW"/>
</dbReference>